<dbReference type="EMBL" id="CAJVCH010548189">
    <property type="protein sequence ID" value="CAG7828603.1"/>
    <property type="molecule type" value="Genomic_DNA"/>
</dbReference>
<dbReference type="InterPro" id="IPR018247">
    <property type="entry name" value="EF_Hand_1_Ca_BS"/>
</dbReference>
<name>A0A8J2LAM3_9HEXA</name>
<evidence type="ECO:0000256" key="2">
    <source>
        <dbReference type="ARBA" id="ARBA00022490"/>
    </source>
</evidence>
<feature type="region of interest" description="Disordered" evidence="6">
    <location>
        <begin position="1"/>
        <end position="20"/>
    </location>
</feature>
<dbReference type="PROSITE" id="PS00018">
    <property type="entry name" value="EF_HAND_1"/>
    <property type="match status" value="2"/>
</dbReference>
<dbReference type="PANTHER" id="PTHR46212:SF3">
    <property type="entry name" value="GH27120P"/>
    <property type="match status" value="1"/>
</dbReference>
<keyword evidence="3" id="KW-0479">Metal-binding</keyword>
<dbReference type="PANTHER" id="PTHR46212">
    <property type="entry name" value="PEFLIN"/>
    <property type="match status" value="1"/>
</dbReference>
<dbReference type="Pfam" id="PF13405">
    <property type="entry name" value="EF-hand_6"/>
    <property type="match status" value="1"/>
</dbReference>
<evidence type="ECO:0000256" key="3">
    <source>
        <dbReference type="ARBA" id="ARBA00022723"/>
    </source>
</evidence>
<dbReference type="SMART" id="SM00054">
    <property type="entry name" value="EFh"/>
    <property type="match status" value="2"/>
</dbReference>
<evidence type="ECO:0000259" key="7">
    <source>
        <dbReference type="PROSITE" id="PS50222"/>
    </source>
</evidence>
<dbReference type="AlphaFoldDB" id="A0A8J2LAM3"/>
<sequence>MDPKKSYKDQHKDQKKLEKKQEKYLKEQEKEFKKQEKELRKHGVGVGQYSIHNNKPAMAYQQPYHPGAGGVDPQVAQWFATVDQDRSGRISAAELQGALMSSNGQKFSESACRLMIGMFDNGTGSIDISGFQHLFQYVNQWLSAFRSYDSDQSGFINSQELSSALQTMGYRFTPQFVDMLATRFGDRGGKGLPVDGFIMSCILIQKFTEGFRQKDAQQQGVITIAYEDFLSLILTAWT</sequence>
<dbReference type="GO" id="GO:0048306">
    <property type="term" value="F:calcium-dependent protein binding"/>
    <property type="evidence" value="ECO:0007669"/>
    <property type="project" value="UniProtKB-ARBA"/>
</dbReference>
<protein>
    <recommendedName>
        <fullName evidence="7">EF-hand domain-containing protein</fullName>
    </recommendedName>
</protein>
<keyword evidence="5" id="KW-0106">Calcium</keyword>
<accession>A0A8J2LAM3</accession>
<dbReference type="Proteomes" id="UP000708208">
    <property type="component" value="Unassembled WGS sequence"/>
</dbReference>
<evidence type="ECO:0000313" key="8">
    <source>
        <dbReference type="EMBL" id="CAG7828603.1"/>
    </source>
</evidence>
<keyword evidence="9" id="KW-1185">Reference proteome</keyword>
<gene>
    <name evidence="8" type="ORF">AFUS01_LOCUS38521</name>
</gene>
<keyword evidence="4" id="KW-0677">Repeat</keyword>
<proteinExistence type="predicted"/>
<dbReference type="OrthoDB" id="10248537at2759"/>
<evidence type="ECO:0000256" key="5">
    <source>
        <dbReference type="ARBA" id="ARBA00022837"/>
    </source>
</evidence>
<evidence type="ECO:0000256" key="4">
    <source>
        <dbReference type="ARBA" id="ARBA00022737"/>
    </source>
</evidence>
<dbReference type="PROSITE" id="PS50222">
    <property type="entry name" value="EF_HAND_2"/>
    <property type="match status" value="2"/>
</dbReference>
<evidence type="ECO:0000256" key="6">
    <source>
        <dbReference type="SAM" id="MobiDB-lite"/>
    </source>
</evidence>
<dbReference type="GO" id="GO:0005737">
    <property type="term" value="C:cytoplasm"/>
    <property type="evidence" value="ECO:0007669"/>
    <property type="project" value="UniProtKB-SubCell"/>
</dbReference>
<evidence type="ECO:0000256" key="1">
    <source>
        <dbReference type="ARBA" id="ARBA00004496"/>
    </source>
</evidence>
<dbReference type="InterPro" id="IPR002048">
    <property type="entry name" value="EF_hand_dom"/>
</dbReference>
<dbReference type="Pfam" id="PF13202">
    <property type="entry name" value="EF-hand_5"/>
    <property type="match status" value="1"/>
</dbReference>
<organism evidence="8 9">
    <name type="scientific">Allacma fusca</name>
    <dbReference type="NCBI Taxonomy" id="39272"/>
    <lineage>
        <taxon>Eukaryota</taxon>
        <taxon>Metazoa</taxon>
        <taxon>Ecdysozoa</taxon>
        <taxon>Arthropoda</taxon>
        <taxon>Hexapoda</taxon>
        <taxon>Collembola</taxon>
        <taxon>Symphypleona</taxon>
        <taxon>Sminthuridae</taxon>
        <taxon>Allacma</taxon>
    </lineage>
</organism>
<comment type="caution">
    <text evidence="8">The sequence shown here is derived from an EMBL/GenBank/DDBJ whole genome shotgun (WGS) entry which is preliminary data.</text>
</comment>
<evidence type="ECO:0000313" key="9">
    <source>
        <dbReference type="Proteomes" id="UP000708208"/>
    </source>
</evidence>
<dbReference type="InterPro" id="IPR051426">
    <property type="entry name" value="Peflin/Sorcin_CaBP"/>
</dbReference>
<dbReference type="GO" id="GO:0005509">
    <property type="term" value="F:calcium ion binding"/>
    <property type="evidence" value="ECO:0007669"/>
    <property type="project" value="InterPro"/>
</dbReference>
<comment type="subcellular location">
    <subcellularLocation>
        <location evidence="1">Cytoplasm</location>
    </subcellularLocation>
</comment>
<feature type="domain" description="EF-hand" evidence="7">
    <location>
        <begin position="70"/>
        <end position="105"/>
    </location>
</feature>
<feature type="domain" description="EF-hand" evidence="7">
    <location>
        <begin position="136"/>
        <end position="171"/>
    </location>
</feature>
<reference evidence="8" key="1">
    <citation type="submission" date="2021-06" db="EMBL/GenBank/DDBJ databases">
        <authorList>
            <person name="Hodson N. C."/>
            <person name="Mongue J. A."/>
            <person name="Jaron S. K."/>
        </authorList>
    </citation>
    <scope>NUCLEOTIDE SEQUENCE</scope>
</reference>
<keyword evidence="2" id="KW-0963">Cytoplasm</keyword>